<evidence type="ECO:0000256" key="1">
    <source>
        <dbReference type="ARBA" id="ARBA00004893"/>
    </source>
</evidence>
<evidence type="ECO:0000313" key="9">
    <source>
        <dbReference type="EMBL" id="SFM79954.1"/>
    </source>
</evidence>
<name>A0A1I4TTA4_9EURY</name>
<gene>
    <name evidence="9" type="ORF">SAMN04488696_2448</name>
</gene>
<dbReference type="GO" id="GO:0005737">
    <property type="term" value="C:cytoplasm"/>
    <property type="evidence" value="ECO:0007669"/>
    <property type="project" value="TreeGrafter"/>
</dbReference>
<dbReference type="GO" id="GO:0004514">
    <property type="term" value="F:nicotinate-nucleotide diphosphorylase (carboxylating) activity"/>
    <property type="evidence" value="ECO:0007669"/>
    <property type="project" value="UniProtKB-EC"/>
</dbReference>
<comment type="similarity">
    <text evidence="2 6">Belongs to the NadC/ModD family.</text>
</comment>
<dbReference type="PIRSF" id="PIRSF006250">
    <property type="entry name" value="NadC_ModD"/>
    <property type="match status" value="1"/>
</dbReference>
<proteinExistence type="inferred from homology"/>
<comment type="catalytic activity">
    <reaction evidence="6">
        <text>nicotinate beta-D-ribonucleotide + CO2 + diphosphate = quinolinate + 5-phospho-alpha-D-ribose 1-diphosphate + 2 H(+)</text>
        <dbReference type="Rhea" id="RHEA:12733"/>
        <dbReference type="ChEBI" id="CHEBI:15378"/>
        <dbReference type="ChEBI" id="CHEBI:16526"/>
        <dbReference type="ChEBI" id="CHEBI:29959"/>
        <dbReference type="ChEBI" id="CHEBI:33019"/>
        <dbReference type="ChEBI" id="CHEBI:57502"/>
        <dbReference type="ChEBI" id="CHEBI:58017"/>
        <dbReference type="EC" id="2.4.2.19"/>
    </reaction>
</comment>
<dbReference type="GO" id="GO:0009435">
    <property type="term" value="P:NAD+ biosynthetic process"/>
    <property type="evidence" value="ECO:0007669"/>
    <property type="project" value="UniProtKB-UniPathway"/>
</dbReference>
<evidence type="ECO:0000256" key="5">
    <source>
        <dbReference type="ARBA" id="ARBA00022679"/>
    </source>
</evidence>
<evidence type="ECO:0000313" key="10">
    <source>
        <dbReference type="Proteomes" id="UP000198535"/>
    </source>
</evidence>
<dbReference type="FunFam" id="3.20.20.70:FF:000030">
    <property type="entry name" value="Nicotinate-nucleotide pyrophosphorylase, carboxylating"/>
    <property type="match status" value="1"/>
</dbReference>
<protein>
    <recommendedName>
        <fullName evidence="6">Nicotinate-nucleotide pyrophosphorylase [carboxylating]</fullName>
        <ecNumber evidence="6">2.4.2.19</ecNumber>
    </recommendedName>
    <alternativeName>
        <fullName evidence="6">Quinolinate phosphoribosyltransferase [decarboxylating]</fullName>
    </alternativeName>
</protein>
<accession>A0A1I4TTA4</accession>
<evidence type="ECO:0000256" key="6">
    <source>
        <dbReference type="PIRNR" id="PIRNR006250"/>
    </source>
</evidence>
<dbReference type="InterPro" id="IPR013785">
    <property type="entry name" value="Aldolase_TIM"/>
</dbReference>
<dbReference type="Proteomes" id="UP000198535">
    <property type="component" value="Unassembled WGS sequence"/>
</dbReference>
<feature type="domain" description="Quinolinate phosphoribosyl transferase C-terminal" evidence="7">
    <location>
        <begin position="117"/>
        <end position="287"/>
    </location>
</feature>
<dbReference type="InterPro" id="IPR002638">
    <property type="entry name" value="Quinolinate_PRibosylTrfase_C"/>
</dbReference>
<dbReference type="PANTHER" id="PTHR32179">
    <property type="entry name" value="NICOTINATE-NUCLEOTIDE PYROPHOSPHORYLASE [CARBOXYLATING]"/>
    <property type="match status" value="1"/>
</dbReference>
<evidence type="ECO:0000259" key="8">
    <source>
        <dbReference type="Pfam" id="PF02749"/>
    </source>
</evidence>
<dbReference type="InterPro" id="IPR004393">
    <property type="entry name" value="NadC"/>
</dbReference>
<comment type="pathway">
    <text evidence="1 6">Cofactor biosynthesis; NAD(+) biosynthesis; nicotinate D-ribonucleotide from quinolinate: step 1/1.</text>
</comment>
<dbReference type="InterPro" id="IPR037128">
    <property type="entry name" value="Quinolinate_PRibosylTase_N_sf"/>
</dbReference>
<dbReference type="InterPro" id="IPR022412">
    <property type="entry name" value="Quinolinate_PRibosylTrfase_N"/>
</dbReference>
<dbReference type="STRING" id="487685.SAMN04488696_2448"/>
<feature type="domain" description="Quinolinate phosphoribosyl transferase N-terminal" evidence="8">
    <location>
        <begin position="38"/>
        <end position="115"/>
    </location>
</feature>
<dbReference type="Gene3D" id="3.20.20.70">
    <property type="entry name" value="Aldolase class I"/>
    <property type="match status" value="1"/>
</dbReference>
<dbReference type="InterPro" id="IPR036068">
    <property type="entry name" value="Nicotinate_pribotase-like_C"/>
</dbReference>
<dbReference type="EMBL" id="FOUJ01000005">
    <property type="protein sequence ID" value="SFM79954.1"/>
    <property type="molecule type" value="Genomic_DNA"/>
</dbReference>
<dbReference type="PANTHER" id="PTHR32179:SF3">
    <property type="entry name" value="NICOTINATE-NUCLEOTIDE PYROPHOSPHORYLASE [CARBOXYLATING]"/>
    <property type="match status" value="1"/>
</dbReference>
<evidence type="ECO:0000256" key="3">
    <source>
        <dbReference type="ARBA" id="ARBA00022642"/>
    </source>
</evidence>
<evidence type="ECO:0000256" key="2">
    <source>
        <dbReference type="ARBA" id="ARBA00009400"/>
    </source>
</evidence>
<reference evidence="10" key="1">
    <citation type="submission" date="2016-10" db="EMBL/GenBank/DDBJ databases">
        <authorList>
            <person name="Varghese N."/>
            <person name="Submissions S."/>
        </authorList>
    </citation>
    <scope>NUCLEOTIDE SEQUENCE [LARGE SCALE GENOMIC DNA]</scope>
    <source>
        <strain evidence="10">Mob M</strain>
    </source>
</reference>
<dbReference type="Pfam" id="PF02749">
    <property type="entry name" value="QRPTase_N"/>
    <property type="match status" value="1"/>
</dbReference>
<dbReference type="EC" id="2.4.2.19" evidence="6"/>
<evidence type="ECO:0000259" key="7">
    <source>
        <dbReference type="Pfam" id="PF01729"/>
    </source>
</evidence>
<dbReference type="SUPFAM" id="SSF51690">
    <property type="entry name" value="Nicotinate/Quinolinate PRTase C-terminal domain-like"/>
    <property type="match status" value="1"/>
</dbReference>
<dbReference type="NCBIfam" id="TIGR00078">
    <property type="entry name" value="nadC"/>
    <property type="match status" value="1"/>
</dbReference>
<keyword evidence="5 6" id="KW-0808">Transferase</keyword>
<dbReference type="GO" id="GO:0034213">
    <property type="term" value="P:quinolinate catabolic process"/>
    <property type="evidence" value="ECO:0007669"/>
    <property type="project" value="TreeGrafter"/>
</dbReference>
<keyword evidence="10" id="KW-1185">Reference proteome</keyword>
<dbReference type="CDD" id="cd01568">
    <property type="entry name" value="QPRTase_NadC"/>
    <property type="match status" value="1"/>
</dbReference>
<keyword evidence="4 6" id="KW-0328">Glycosyltransferase</keyword>
<organism evidence="9 10">
    <name type="scientific">Methanolobus profundi</name>
    <dbReference type="NCBI Taxonomy" id="487685"/>
    <lineage>
        <taxon>Archaea</taxon>
        <taxon>Methanobacteriati</taxon>
        <taxon>Methanobacteriota</taxon>
        <taxon>Stenosarchaea group</taxon>
        <taxon>Methanomicrobia</taxon>
        <taxon>Methanosarcinales</taxon>
        <taxon>Methanosarcinaceae</taxon>
        <taxon>Methanolobus</taxon>
    </lineage>
</organism>
<dbReference type="AlphaFoldDB" id="A0A1I4TTA4"/>
<sequence>MLKAYKCLYRKYPDIMIFTHEIESFLEEDLGYNDVSCKLVPERNVEATIFAKEDCTLAGLDIAAAIFEYFGINYSTEHEDGEMLSQGGIIFSLSGSSLSILRAERLTLNFLGHLCGIATNTRKCVDIARKHSDVRIACTRKTTPGIRRYEKMAVIAGGGDPHRFNLTDTIMIKDNHVKLMGVEGAIMSAKQKAGFTQKIEVEVESTADAIHAARSGADIIMLDNMEPSEVTDTIDRLREENIPEHVIIEVSGGINMENLNDYAKTGADVISMGSLIHRSRWIDISLEITE</sequence>
<dbReference type="Gene3D" id="3.90.1170.20">
    <property type="entry name" value="Quinolinate phosphoribosyl transferase, N-terminal domain"/>
    <property type="match status" value="1"/>
</dbReference>
<evidence type="ECO:0000256" key="4">
    <source>
        <dbReference type="ARBA" id="ARBA00022676"/>
    </source>
</evidence>
<comment type="function">
    <text evidence="6">Involved in the catabolism of quinolinic acid (QA).</text>
</comment>
<comment type="subunit">
    <text evidence="6">Hexamer formed by 3 homodimers.</text>
</comment>
<dbReference type="SUPFAM" id="SSF54675">
    <property type="entry name" value="Nicotinate/Quinolinate PRTase N-terminal domain-like"/>
    <property type="match status" value="1"/>
</dbReference>
<dbReference type="UniPathway" id="UPA00253">
    <property type="reaction ID" value="UER00331"/>
</dbReference>
<keyword evidence="3 6" id="KW-0662">Pyridine nucleotide biosynthesis</keyword>
<dbReference type="Pfam" id="PF01729">
    <property type="entry name" value="QRPTase_C"/>
    <property type="match status" value="1"/>
</dbReference>
<dbReference type="InterPro" id="IPR027277">
    <property type="entry name" value="NadC/ModD"/>
</dbReference>